<proteinExistence type="predicted"/>
<reference evidence="2" key="1">
    <citation type="journal article" date="2014" name="Int. J. Syst. Evol. Microbiol.">
        <title>Complete genome sequence of Corynebacterium casei LMG S-19264T (=DSM 44701T), isolated from a smear-ripened cheese.</title>
        <authorList>
            <consortium name="US DOE Joint Genome Institute (JGI-PGF)"/>
            <person name="Walter F."/>
            <person name="Albersmeier A."/>
            <person name="Kalinowski J."/>
            <person name="Ruckert C."/>
        </authorList>
    </citation>
    <scope>NUCLEOTIDE SEQUENCE</scope>
    <source>
        <strain evidence="2">CGMCC 1.15367</strain>
    </source>
</reference>
<dbReference type="RefSeq" id="WP_188906328.1">
    <property type="nucleotide sequence ID" value="NZ_BMIQ01000001.1"/>
</dbReference>
<dbReference type="InterPro" id="IPR010607">
    <property type="entry name" value="DUF1194"/>
</dbReference>
<gene>
    <name evidence="2" type="ORF">GCM10011390_01490</name>
</gene>
<sequence length="289" mass="31213">MVVRACLAALCLLAASGGALCEERSPRGLGAAGGAAETGVPVDVELILAVDVSWSMDRGEQEIQRNGYVAAFRDAEVQKAILEGNHGRVAVAFVEWAGTFTQNVVVPWTLIDSKEAADAFAYRLSVEEPDRERRTSISGALDFAVPMFADNGFAGLRRVIDISGDGPNNEGRPVAEARAAAIAAGITINGLPLMTSQEDQYGGWGAIADLDTYYAQCVIGGPAAFMIPVHDWQQFPQAIRRKLVMELADLWPSRPRADERPILKVADGPGADCLVGEKQWQQRQDFWNK</sequence>
<dbReference type="Proteomes" id="UP000644699">
    <property type="component" value="Unassembled WGS sequence"/>
</dbReference>
<dbReference type="AlphaFoldDB" id="A0A916ZCS1"/>
<dbReference type="InterPro" id="IPR036465">
    <property type="entry name" value="vWFA_dom_sf"/>
</dbReference>
<accession>A0A916ZCS1</accession>
<protein>
    <recommendedName>
        <fullName evidence="4">DUF1194 domain-containing protein</fullName>
    </recommendedName>
</protein>
<feature type="chain" id="PRO_5037940754" description="DUF1194 domain-containing protein" evidence="1">
    <location>
        <begin position="22"/>
        <end position="289"/>
    </location>
</feature>
<dbReference type="SUPFAM" id="SSF53300">
    <property type="entry name" value="vWA-like"/>
    <property type="match status" value="1"/>
</dbReference>
<dbReference type="Pfam" id="PF06707">
    <property type="entry name" value="DUF1194"/>
    <property type="match status" value="1"/>
</dbReference>
<comment type="caution">
    <text evidence="2">The sequence shown here is derived from an EMBL/GenBank/DDBJ whole genome shotgun (WGS) entry which is preliminary data.</text>
</comment>
<dbReference type="EMBL" id="BMIQ01000001">
    <property type="protein sequence ID" value="GGD86585.1"/>
    <property type="molecule type" value="Genomic_DNA"/>
</dbReference>
<reference evidence="2" key="2">
    <citation type="submission" date="2020-09" db="EMBL/GenBank/DDBJ databases">
        <authorList>
            <person name="Sun Q."/>
            <person name="Zhou Y."/>
        </authorList>
    </citation>
    <scope>NUCLEOTIDE SEQUENCE</scope>
    <source>
        <strain evidence="2">CGMCC 1.15367</strain>
    </source>
</reference>
<evidence type="ECO:0008006" key="4">
    <source>
        <dbReference type="Google" id="ProtNLM"/>
    </source>
</evidence>
<name>A0A916ZCS1_9HYPH</name>
<dbReference type="Gene3D" id="3.40.50.410">
    <property type="entry name" value="von Willebrand factor, type A domain"/>
    <property type="match status" value="1"/>
</dbReference>
<keyword evidence="1" id="KW-0732">Signal</keyword>
<keyword evidence="3" id="KW-1185">Reference proteome</keyword>
<evidence type="ECO:0000313" key="3">
    <source>
        <dbReference type="Proteomes" id="UP000644699"/>
    </source>
</evidence>
<organism evidence="2 3">
    <name type="scientific">Aureimonas endophytica</name>
    <dbReference type="NCBI Taxonomy" id="2027858"/>
    <lineage>
        <taxon>Bacteria</taxon>
        <taxon>Pseudomonadati</taxon>
        <taxon>Pseudomonadota</taxon>
        <taxon>Alphaproteobacteria</taxon>
        <taxon>Hyphomicrobiales</taxon>
        <taxon>Aurantimonadaceae</taxon>
        <taxon>Aureimonas</taxon>
    </lineage>
</organism>
<evidence type="ECO:0000313" key="2">
    <source>
        <dbReference type="EMBL" id="GGD86585.1"/>
    </source>
</evidence>
<feature type="signal peptide" evidence="1">
    <location>
        <begin position="1"/>
        <end position="21"/>
    </location>
</feature>
<evidence type="ECO:0000256" key="1">
    <source>
        <dbReference type="SAM" id="SignalP"/>
    </source>
</evidence>